<dbReference type="Gene3D" id="1.25.40.690">
    <property type="match status" value="1"/>
</dbReference>
<feature type="region of interest" description="Disordered" evidence="10">
    <location>
        <begin position="554"/>
        <end position="617"/>
    </location>
</feature>
<dbReference type="RefSeq" id="XP_022461771.1">
    <property type="nucleotide sequence ID" value="XM_022602418.1"/>
</dbReference>
<feature type="compositionally biased region" description="Low complexity" evidence="10">
    <location>
        <begin position="201"/>
        <end position="210"/>
    </location>
</feature>
<keyword evidence="7" id="KW-0811">Translocation</keyword>
<feature type="region of interest" description="Disordered" evidence="10">
    <location>
        <begin position="1"/>
        <end position="131"/>
    </location>
</feature>
<evidence type="ECO:0000313" key="12">
    <source>
        <dbReference type="EMBL" id="CDK29788.1"/>
    </source>
</evidence>
<dbReference type="InterPro" id="IPR036903">
    <property type="entry name" value="Nup98_auto-Pept-S59_dom_sf"/>
</dbReference>
<dbReference type="STRING" id="1382522.W6MTK4"/>
<dbReference type="EMBL" id="HG793131">
    <property type="protein sequence ID" value="CDK29788.1"/>
    <property type="molecule type" value="Genomic_DNA"/>
</dbReference>
<evidence type="ECO:0000256" key="4">
    <source>
        <dbReference type="ARBA" id="ARBA00022813"/>
    </source>
</evidence>
<dbReference type="InterPro" id="IPR021967">
    <property type="entry name" value="Nup98_C"/>
</dbReference>
<dbReference type="Gene3D" id="3.30.1610.10">
    <property type="entry name" value="Peptidase S59, nucleoporin"/>
    <property type="match status" value="1"/>
</dbReference>
<accession>W6MTK4</accession>
<feature type="domain" description="Peptidase S59" evidence="11">
    <location>
        <begin position="377"/>
        <end position="521"/>
    </location>
</feature>
<keyword evidence="8" id="KW-0906">Nuclear pore complex</keyword>
<feature type="compositionally biased region" description="Polar residues" evidence="10">
    <location>
        <begin position="15"/>
        <end position="25"/>
    </location>
</feature>
<feature type="compositionally biased region" description="Polar residues" evidence="10">
    <location>
        <begin position="86"/>
        <end position="98"/>
    </location>
</feature>
<dbReference type="SUPFAM" id="SSF82215">
    <property type="entry name" value="C-terminal autoproteolytic domain of nucleoporin nup98"/>
    <property type="match status" value="1"/>
</dbReference>
<feature type="compositionally biased region" description="Low complexity" evidence="10">
    <location>
        <begin position="104"/>
        <end position="129"/>
    </location>
</feature>
<keyword evidence="6" id="KW-0653">Protein transport</keyword>
<dbReference type="GO" id="GO:0051028">
    <property type="term" value="P:mRNA transport"/>
    <property type="evidence" value="ECO:0007669"/>
    <property type="project" value="UniProtKB-KW"/>
</dbReference>
<evidence type="ECO:0000256" key="2">
    <source>
        <dbReference type="ARBA" id="ARBA00008926"/>
    </source>
</evidence>
<dbReference type="GO" id="GO:0003723">
    <property type="term" value="F:RNA binding"/>
    <property type="evidence" value="ECO:0007669"/>
    <property type="project" value="TreeGrafter"/>
</dbReference>
<evidence type="ECO:0000256" key="1">
    <source>
        <dbReference type="ARBA" id="ARBA00004567"/>
    </source>
</evidence>
<dbReference type="PROSITE" id="PS51434">
    <property type="entry name" value="NUP_C"/>
    <property type="match status" value="1"/>
</dbReference>
<keyword evidence="9" id="KW-0539">Nucleus</keyword>
<evidence type="ECO:0000256" key="8">
    <source>
        <dbReference type="ARBA" id="ARBA00023132"/>
    </source>
</evidence>
<dbReference type="HOGENOM" id="CLU_005908_0_0_1"/>
<gene>
    <name evidence="12" type="ORF">KUCA_T00005781001</name>
</gene>
<evidence type="ECO:0000256" key="6">
    <source>
        <dbReference type="ARBA" id="ARBA00022927"/>
    </source>
</evidence>
<dbReference type="GO" id="GO:0017056">
    <property type="term" value="F:structural constituent of nuclear pore"/>
    <property type="evidence" value="ECO:0007669"/>
    <property type="project" value="InterPro"/>
</dbReference>
<keyword evidence="4" id="KW-0068">Autocatalytic cleavage</keyword>
<dbReference type="GeneID" id="34523159"/>
<dbReference type="Proteomes" id="UP000019384">
    <property type="component" value="Unassembled WGS sequence"/>
</dbReference>
<comment type="similarity">
    <text evidence="2">Belongs to the nucleoporin GLFG family.</text>
</comment>
<evidence type="ECO:0000256" key="3">
    <source>
        <dbReference type="ARBA" id="ARBA00022448"/>
    </source>
</evidence>
<evidence type="ECO:0000256" key="7">
    <source>
        <dbReference type="ARBA" id="ARBA00023010"/>
    </source>
</evidence>
<dbReference type="InterPro" id="IPR037665">
    <property type="entry name" value="Nucleoporin_S59-like"/>
</dbReference>
<dbReference type="GO" id="GO:0006405">
    <property type="term" value="P:RNA export from nucleus"/>
    <property type="evidence" value="ECO:0007669"/>
    <property type="project" value="TreeGrafter"/>
</dbReference>
<keyword evidence="5" id="KW-0509">mRNA transport</keyword>
<organism evidence="12 13">
    <name type="scientific">Kuraishia capsulata CBS 1993</name>
    <dbReference type="NCBI Taxonomy" id="1382522"/>
    <lineage>
        <taxon>Eukaryota</taxon>
        <taxon>Fungi</taxon>
        <taxon>Dikarya</taxon>
        <taxon>Ascomycota</taxon>
        <taxon>Saccharomycotina</taxon>
        <taxon>Pichiomycetes</taxon>
        <taxon>Pichiales</taxon>
        <taxon>Pichiaceae</taxon>
        <taxon>Kuraishia</taxon>
    </lineage>
</organism>
<name>W6MTK4_9ASCO</name>
<evidence type="ECO:0000259" key="11">
    <source>
        <dbReference type="PROSITE" id="PS51434"/>
    </source>
</evidence>
<protein>
    <recommendedName>
        <fullName evidence="11">Peptidase S59 domain-containing protein</fullName>
    </recommendedName>
</protein>
<sequence>MFGSSTPASRPGLLGNSQSDGSQDQRSAKRTQGFGSPFGSVNNASTGFSSQPSVFGAKNDATKSSLFGTSGGSAGALFGSPMPAGNSAQNTAANSTSRGFGAKSTSFFGSQQQQQSQQNSNSNGLFGNSYNTFNNNQSPAFNRSFVSTIDGNGNPYGIDISATATSVTEMPKPLTPSSRLSDRKTATSSSLPIPARRKRSTSATQSSSSQPDHERSFLSGLVSTSTLGFRNAPAEDVSGIFSPEVKPDHPVIEKAKTDLKSSMRSFKPKSTSLAPNVGSSRLELRKLIVRHSNAPKSFSEIDPNEVLFKRRKTTDTKTPFKAFNPSRVPTKSFTNIPPVAKETSSESFSSGISTVSTASQTSLDEDTNPLVSRESDHGVYWSSPSISELSTYDLDELANVENFIVGRKGYGQVAFQYPVDLTSFAGNLQDVLGKTIKFDKGCLIVYDDSDAKPAQGNGLNVPATVTVQGSFPKDPTTGKYTNTPSSELLRGYINKLKSLLGMEFVNYDPLLGAFTFKVDHFSIWGAIDDEDTEMDPSIVQKFKEQQLRELATLERKEKATEFDPPNNTQTWGSFRAPDEVEEDEVIEDADQNDITSSSEDDDMDTPSRSPEDDRFADDESVIEVKAYEPDFEDIVLETLDTAPRFPISMNWDDQLKLAGGIDSALNIASQRDALSHMDLASLNDHIFGDFATKSSLKEKIYKDLRLESAIEFVQFSNNGTVLVADRSGNEPFVSIKSLDGAFSEKSIIACKDVFGFIKKSLLFTPRKNSFFKAKTAPLSFSQLRDVSEASSFEGRLWGLLSSLFDGFSVSENGLSSHLLDIKRRNLLVSWLKQHNTAEVERLLANSRSDPLDCVFLLVVSGDFVRAASYAMKSNNPHLAVLVSLLSSHDGSVSIKAARQLNEWRKTSTLKYIPEKIVKIFQLLKGINASSDEFTQLTESFSWTLSLNTYLLYGDAGLDFQDSLKAFAKSLFSSKLPTSDPFFHALRLYMSSLKGSVDSSTFSGFLCGINANASGLDARISWIIFELIVKTGKINVESWEEQYDSITLDFSQQLEACGMVNESVLLLNFLENDLLCKAHVTSAVHRQIDALGYFESEDIFEELVRKSHFPRVVLHEGKALKQIYTGDYWSAADSLLDANLLNVAHRLILAKVAASAVIADGAALGRLDRLLTRMQTSAADIDGWRRGGEIYKDYVTLLSTEEEKSKDLLLKLIGSLPLLEKLNFEVKAAITIMDRKIVALSFDTSFVDADKVTSMVLPESEDNYVKKRSPMKKLKSSLMA</sequence>
<keyword evidence="13" id="KW-1185">Reference proteome</keyword>
<reference evidence="12" key="2">
    <citation type="submission" date="2014-02" db="EMBL/GenBank/DDBJ databases">
        <title>Complete DNA sequence of /Kuraishia capsulata/ illustrates novel genomic features among budding yeasts (/Saccharomycotina/).</title>
        <authorList>
            <person name="Morales L."/>
            <person name="Noel B."/>
            <person name="Porcel B."/>
            <person name="Marcet-Houben M."/>
            <person name="Hullo M-F."/>
            <person name="Sacerdot C."/>
            <person name="Tekaia F."/>
            <person name="Leh-Louis V."/>
            <person name="Despons L."/>
            <person name="Khanna V."/>
            <person name="Aury J-M."/>
            <person name="Barbe V."/>
            <person name="Couloux A."/>
            <person name="Labadie K."/>
            <person name="Pelletier E."/>
            <person name="Souciet J-L."/>
            <person name="Boekhout T."/>
            <person name="Gabaldon T."/>
            <person name="Wincker P."/>
            <person name="Dujon B."/>
        </authorList>
    </citation>
    <scope>NUCLEOTIDE SEQUENCE</scope>
    <source>
        <strain evidence="12">CBS 1993</strain>
    </source>
</reference>
<dbReference type="PANTHER" id="PTHR23198:SF6">
    <property type="entry name" value="NUCLEAR PORE COMPLEX PROTEIN NUP98-NUP96"/>
    <property type="match status" value="1"/>
</dbReference>
<dbReference type="Pfam" id="PF04096">
    <property type="entry name" value="Nucleoporin2"/>
    <property type="match status" value="1"/>
</dbReference>
<evidence type="ECO:0000256" key="5">
    <source>
        <dbReference type="ARBA" id="ARBA00022816"/>
    </source>
</evidence>
<dbReference type="GO" id="GO:0008139">
    <property type="term" value="F:nuclear localization sequence binding"/>
    <property type="evidence" value="ECO:0007669"/>
    <property type="project" value="TreeGrafter"/>
</dbReference>
<proteinExistence type="inferred from homology"/>
<dbReference type="PANTHER" id="PTHR23198">
    <property type="entry name" value="NUCLEOPORIN"/>
    <property type="match status" value="1"/>
</dbReference>
<keyword evidence="3" id="KW-0813">Transport</keyword>
<dbReference type="InterPro" id="IPR007230">
    <property type="entry name" value="Nup98_auto-Pept-S59_dom"/>
</dbReference>
<comment type="subcellular location">
    <subcellularLocation>
        <location evidence="1">Nucleus</location>
        <location evidence="1">Nuclear pore complex</location>
    </subcellularLocation>
</comment>
<reference evidence="12" key="1">
    <citation type="submission" date="2013-12" db="EMBL/GenBank/DDBJ databases">
        <authorList>
            <person name="Genoscope - CEA"/>
        </authorList>
    </citation>
    <scope>NUCLEOTIDE SEQUENCE</scope>
    <source>
        <strain evidence="12">CBS 1993</strain>
    </source>
</reference>
<dbReference type="OrthoDB" id="3797628at2759"/>
<feature type="compositionally biased region" description="Acidic residues" evidence="10">
    <location>
        <begin position="579"/>
        <end position="591"/>
    </location>
</feature>
<evidence type="ECO:0000313" key="13">
    <source>
        <dbReference type="Proteomes" id="UP000019384"/>
    </source>
</evidence>
<dbReference type="AlphaFoldDB" id="W6MTK4"/>
<evidence type="ECO:0000256" key="9">
    <source>
        <dbReference type="ARBA" id="ARBA00023242"/>
    </source>
</evidence>
<feature type="compositionally biased region" description="Polar residues" evidence="10">
    <location>
        <begin position="39"/>
        <end position="53"/>
    </location>
</feature>
<evidence type="ECO:0000256" key="10">
    <source>
        <dbReference type="SAM" id="MobiDB-lite"/>
    </source>
</evidence>
<feature type="region of interest" description="Disordered" evidence="10">
    <location>
        <begin position="167"/>
        <end position="216"/>
    </location>
</feature>
<dbReference type="GO" id="GO:0044614">
    <property type="term" value="C:nuclear pore cytoplasmic filaments"/>
    <property type="evidence" value="ECO:0007669"/>
    <property type="project" value="TreeGrafter"/>
</dbReference>
<dbReference type="GO" id="GO:0000973">
    <property type="term" value="P:post-transcriptional tethering of RNA polymerase II gene DNA at nuclear periphery"/>
    <property type="evidence" value="ECO:0007669"/>
    <property type="project" value="TreeGrafter"/>
</dbReference>
<dbReference type="GO" id="GO:0034398">
    <property type="term" value="P:telomere tethering at nuclear periphery"/>
    <property type="evidence" value="ECO:0007669"/>
    <property type="project" value="TreeGrafter"/>
</dbReference>
<dbReference type="Pfam" id="PF12110">
    <property type="entry name" value="Nup96"/>
    <property type="match status" value="1"/>
</dbReference>
<dbReference type="GO" id="GO:0006606">
    <property type="term" value="P:protein import into nucleus"/>
    <property type="evidence" value="ECO:0007669"/>
    <property type="project" value="TreeGrafter"/>
</dbReference>